<evidence type="ECO:0000256" key="7">
    <source>
        <dbReference type="ARBA" id="ARBA00022967"/>
    </source>
</evidence>
<dbReference type="InterPro" id="IPR036412">
    <property type="entry name" value="HAD-like_sf"/>
</dbReference>
<keyword evidence="7" id="KW-1278">Translocase</keyword>
<dbReference type="GO" id="GO:1902600">
    <property type="term" value="P:proton transmembrane transport"/>
    <property type="evidence" value="ECO:0007669"/>
    <property type="project" value="TreeGrafter"/>
</dbReference>
<dbReference type="PANTHER" id="PTHR43294">
    <property type="entry name" value="SODIUM/POTASSIUM-TRANSPORTING ATPASE SUBUNIT ALPHA"/>
    <property type="match status" value="1"/>
</dbReference>
<dbReference type="InterPro" id="IPR018303">
    <property type="entry name" value="ATPase_P-typ_P_site"/>
</dbReference>
<dbReference type="Pfam" id="PF00689">
    <property type="entry name" value="Cation_ATPase_C"/>
    <property type="match status" value="1"/>
</dbReference>
<dbReference type="InterPro" id="IPR059000">
    <property type="entry name" value="ATPase_P-type_domA"/>
</dbReference>
<dbReference type="GO" id="GO:0016887">
    <property type="term" value="F:ATP hydrolysis activity"/>
    <property type="evidence" value="ECO:0007669"/>
    <property type="project" value="InterPro"/>
</dbReference>
<evidence type="ECO:0000313" key="14">
    <source>
        <dbReference type="Proteomes" id="UP000276301"/>
    </source>
</evidence>
<dbReference type="GO" id="GO:0006883">
    <property type="term" value="P:intracellular sodium ion homeostasis"/>
    <property type="evidence" value="ECO:0007669"/>
    <property type="project" value="TreeGrafter"/>
</dbReference>
<accession>A0A498CJS2</accession>
<comment type="subcellular location">
    <subcellularLocation>
        <location evidence="1">Membrane</location>
        <topology evidence="1">Multi-pass membrane protein</topology>
    </subcellularLocation>
</comment>
<feature type="transmembrane region" description="Helical" evidence="11">
    <location>
        <begin position="850"/>
        <end position="873"/>
    </location>
</feature>
<name>A0A498CJS2_9FIRM</name>
<dbReference type="Pfam" id="PF00122">
    <property type="entry name" value="E1-E2_ATPase"/>
    <property type="match status" value="1"/>
</dbReference>
<reference evidence="13 14" key="1">
    <citation type="submission" date="2018-10" db="EMBL/GenBank/DDBJ databases">
        <title>Anaerotruncus faecis sp. nov., isolated from human feces.</title>
        <authorList>
            <person name="Wang Y.-J."/>
        </authorList>
    </citation>
    <scope>NUCLEOTIDE SEQUENCE [LARGE SCALE GENOMIC DNA]</scope>
    <source>
        <strain evidence="13 14">22A2-44</strain>
    </source>
</reference>
<dbReference type="PRINTS" id="PR00120">
    <property type="entry name" value="HATPASE"/>
</dbReference>
<feature type="transmembrane region" description="Helical" evidence="11">
    <location>
        <begin position="254"/>
        <end position="279"/>
    </location>
</feature>
<dbReference type="Pfam" id="PF13246">
    <property type="entry name" value="Cation_ATPase"/>
    <property type="match status" value="1"/>
</dbReference>
<dbReference type="Proteomes" id="UP000276301">
    <property type="component" value="Unassembled WGS sequence"/>
</dbReference>
<dbReference type="InterPro" id="IPR023298">
    <property type="entry name" value="ATPase_P-typ_TM_dom_sf"/>
</dbReference>
<feature type="transmembrane region" description="Helical" evidence="11">
    <location>
        <begin position="64"/>
        <end position="80"/>
    </location>
</feature>
<evidence type="ECO:0000256" key="10">
    <source>
        <dbReference type="ARBA" id="ARBA00048694"/>
    </source>
</evidence>
<keyword evidence="5" id="KW-0067">ATP-binding</keyword>
<dbReference type="GO" id="GO:0005391">
    <property type="term" value="F:P-type sodium:potassium-exchanging transporter activity"/>
    <property type="evidence" value="ECO:0007669"/>
    <property type="project" value="TreeGrafter"/>
</dbReference>
<dbReference type="GO" id="GO:0005388">
    <property type="term" value="F:P-type calcium transporter activity"/>
    <property type="evidence" value="ECO:0007669"/>
    <property type="project" value="UniProtKB-EC"/>
</dbReference>
<feature type="domain" description="Cation-transporting P-type ATPase N-terminal" evidence="12">
    <location>
        <begin position="5"/>
        <end position="60"/>
    </location>
</feature>
<dbReference type="Gene3D" id="3.40.1110.10">
    <property type="entry name" value="Calcium-transporting ATPase, cytoplasmic domain N"/>
    <property type="match status" value="1"/>
</dbReference>
<sequence length="892" mass="95155">MEDYQGLTGRQAEKLLAEHGENRIRAGKKAGMLKIFAGQFRDAMIMILLAATVVSALMGEYTEALTIVAIVFINALLGFFQEYRTERTLEKLGELSAPWAVVVRDGQARSIPASEVVPQDIFCLKAGDRVPADGCILGGGGILCDESMLSGESAGVEKSPAADPAAPAKKNLVYMGTLVTQGKAICRASATGADTEMGKIADMLGGIEAQPTPLQKRLAQMGKVIGVACLVICGVVAVTGILRGEDPFNMLLTGISLAVAAIPEGLPAVVTIALALSVGRMVKRGALIRRLHAVETLGCANVICSDKTGTLTENRMTVKAVQTLDCRLEVSGAGNESTGQFTLNGRAVEPCDFPSAAMLLDVALLCNNASVTPKREGLRGLVGLSRGGELEVFGEPTEAALLVMAAKAGLYRESRPYEVEGEIPFDSTRKMMSVIVRREDGRRFLYTKGAPDILQKRCTRCATKSGIVPLTPELRRQIAAQNEAMAGRALRVLGFAYREASSPDDRGEQGLIFTGLAGMLDPPRKEAYGAVAKCREAGIRPVMITGDHAVTAKAVAAELSIYQPGDRVVTGGELDGMSDEALAREIKRISVFARVTPAHKLRIVRALKKQGNVVAMTGDGVNDAPAVKEADIGVSMGVTGTDVTKEASSVILMDDNFATLVAAVEEGRVIYRNIRKFIRYLFSCNIGEVVTMFFAMLMGMPVPLLPIQILLVNLATDGLPAIALGLEPPDKDVMREKPRRADESVFSNGLGFTIVIRGLLIGICTLGVFTSLIRSCGDLHTARTGALLALVMMQLIHVFECKSETKSIFAINPFNNLKLVGAVLSSAVIMYFAIYNPLLAPMFRAVPLTLSQLVTVASYCIFVPIVSGVILGVKNRTARHTVATARELASVR</sequence>
<dbReference type="Gene3D" id="2.70.150.10">
    <property type="entry name" value="Calcium-transporting ATPase, cytoplasmic transduction domain A"/>
    <property type="match status" value="1"/>
</dbReference>
<dbReference type="SUPFAM" id="SSF56784">
    <property type="entry name" value="HAD-like"/>
    <property type="match status" value="1"/>
</dbReference>
<dbReference type="InterPro" id="IPR001757">
    <property type="entry name" value="P_typ_ATPase"/>
</dbReference>
<evidence type="ECO:0000259" key="12">
    <source>
        <dbReference type="SMART" id="SM00831"/>
    </source>
</evidence>
<evidence type="ECO:0000256" key="5">
    <source>
        <dbReference type="ARBA" id="ARBA00022840"/>
    </source>
</evidence>
<proteinExistence type="inferred from homology"/>
<dbReference type="GO" id="GO:0036376">
    <property type="term" value="P:sodium ion export across plasma membrane"/>
    <property type="evidence" value="ECO:0007669"/>
    <property type="project" value="TreeGrafter"/>
</dbReference>
<dbReference type="GO" id="GO:0005886">
    <property type="term" value="C:plasma membrane"/>
    <property type="evidence" value="ECO:0007669"/>
    <property type="project" value="TreeGrafter"/>
</dbReference>
<dbReference type="AlphaFoldDB" id="A0A498CJS2"/>
<evidence type="ECO:0000256" key="4">
    <source>
        <dbReference type="ARBA" id="ARBA00022741"/>
    </source>
</evidence>
<evidence type="ECO:0000256" key="3">
    <source>
        <dbReference type="ARBA" id="ARBA00022692"/>
    </source>
</evidence>
<feature type="transmembrane region" description="Helical" evidence="11">
    <location>
        <begin position="781"/>
        <end position="799"/>
    </location>
</feature>
<dbReference type="InterPro" id="IPR023214">
    <property type="entry name" value="HAD_sf"/>
</dbReference>
<evidence type="ECO:0000256" key="11">
    <source>
        <dbReference type="SAM" id="Phobius"/>
    </source>
</evidence>
<dbReference type="InterPro" id="IPR008250">
    <property type="entry name" value="ATPase_P-typ_transduc_dom_A_sf"/>
</dbReference>
<evidence type="ECO:0000313" key="13">
    <source>
        <dbReference type="EMBL" id="RLL08706.1"/>
    </source>
</evidence>
<organism evidence="13 14">
    <name type="scientific">Anaerotruncus massiliensis</name>
    <name type="common">ex Liu et al. 2021</name>
    <dbReference type="NCBI Taxonomy" id="2321404"/>
    <lineage>
        <taxon>Bacteria</taxon>
        <taxon>Bacillati</taxon>
        <taxon>Bacillota</taxon>
        <taxon>Clostridia</taxon>
        <taxon>Eubacteriales</taxon>
        <taxon>Oscillospiraceae</taxon>
        <taxon>Anaerotruncus</taxon>
    </lineage>
</organism>
<dbReference type="RefSeq" id="WP_121587404.1">
    <property type="nucleotide sequence ID" value="NZ_RCHT01000029.1"/>
</dbReference>
<evidence type="ECO:0000256" key="9">
    <source>
        <dbReference type="ARBA" id="ARBA00023136"/>
    </source>
</evidence>
<dbReference type="FunFam" id="3.40.50.1000:FF:000028">
    <property type="entry name" value="Calcium-transporting P-type ATPase, putative"/>
    <property type="match status" value="1"/>
</dbReference>
<keyword evidence="9 11" id="KW-0472">Membrane</keyword>
<feature type="transmembrane region" description="Helical" evidence="11">
    <location>
        <begin position="819"/>
        <end position="838"/>
    </location>
</feature>
<feature type="transmembrane region" description="Helical" evidence="11">
    <location>
        <begin position="40"/>
        <end position="58"/>
    </location>
</feature>
<keyword evidence="3 11" id="KW-0812">Transmembrane</keyword>
<dbReference type="FunFam" id="3.40.50.1000:FF:000001">
    <property type="entry name" value="Phospholipid-transporting ATPase IC"/>
    <property type="match status" value="1"/>
</dbReference>
<evidence type="ECO:0000256" key="8">
    <source>
        <dbReference type="ARBA" id="ARBA00022989"/>
    </source>
</evidence>
<comment type="caution">
    <text evidence="13">The sequence shown here is derived from an EMBL/GenBank/DDBJ whole genome shotgun (WGS) entry which is preliminary data.</text>
</comment>
<dbReference type="InterPro" id="IPR006068">
    <property type="entry name" value="ATPase_P-typ_cation-transptr_C"/>
</dbReference>
<dbReference type="SFLD" id="SFLDS00003">
    <property type="entry name" value="Haloacid_Dehalogenase"/>
    <property type="match status" value="1"/>
</dbReference>
<dbReference type="SFLD" id="SFLDF00027">
    <property type="entry name" value="p-type_atpase"/>
    <property type="match status" value="1"/>
</dbReference>
<feature type="transmembrane region" description="Helical" evidence="11">
    <location>
        <begin position="745"/>
        <end position="769"/>
    </location>
</feature>
<feature type="transmembrane region" description="Helical" evidence="11">
    <location>
        <begin position="677"/>
        <end position="698"/>
    </location>
</feature>
<dbReference type="PANTHER" id="PTHR43294:SF20">
    <property type="entry name" value="P-TYPE ATPASE"/>
    <property type="match status" value="1"/>
</dbReference>
<protein>
    <submittedName>
        <fullName evidence="13">Cation-translocating P-type ATPase</fullName>
    </submittedName>
</protein>
<evidence type="ECO:0000256" key="1">
    <source>
        <dbReference type="ARBA" id="ARBA00004141"/>
    </source>
</evidence>
<dbReference type="PROSITE" id="PS00154">
    <property type="entry name" value="ATPASE_E1_E2"/>
    <property type="match status" value="1"/>
</dbReference>
<dbReference type="Gene3D" id="3.40.50.1000">
    <property type="entry name" value="HAD superfamily/HAD-like"/>
    <property type="match status" value="1"/>
</dbReference>
<keyword evidence="4" id="KW-0547">Nucleotide-binding</keyword>
<dbReference type="SMART" id="SM00831">
    <property type="entry name" value="Cation_ATPase_N"/>
    <property type="match status" value="1"/>
</dbReference>
<dbReference type="InterPro" id="IPR044492">
    <property type="entry name" value="P_typ_ATPase_HD_dom"/>
</dbReference>
<keyword evidence="8 11" id="KW-1133">Transmembrane helix</keyword>
<evidence type="ECO:0000256" key="2">
    <source>
        <dbReference type="ARBA" id="ARBA00005675"/>
    </source>
</evidence>
<dbReference type="Pfam" id="PF00690">
    <property type="entry name" value="Cation_ATPase_N"/>
    <property type="match status" value="1"/>
</dbReference>
<dbReference type="SUPFAM" id="SSF81660">
    <property type="entry name" value="Metal cation-transporting ATPase, ATP-binding domain N"/>
    <property type="match status" value="1"/>
</dbReference>
<dbReference type="SUPFAM" id="SSF81653">
    <property type="entry name" value="Calcium ATPase, transduction domain A"/>
    <property type="match status" value="1"/>
</dbReference>
<comment type="catalytic activity">
    <reaction evidence="10">
        <text>Ca(2+)(in) + ATP + H2O = Ca(2+)(out) + ADP + phosphate + H(+)</text>
        <dbReference type="Rhea" id="RHEA:18105"/>
        <dbReference type="ChEBI" id="CHEBI:15377"/>
        <dbReference type="ChEBI" id="CHEBI:15378"/>
        <dbReference type="ChEBI" id="CHEBI:29108"/>
        <dbReference type="ChEBI" id="CHEBI:30616"/>
        <dbReference type="ChEBI" id="CHEBI:43474"/>
        <dbReference type="ChEBI" id="CHEBI:456216"/>
        <dbReference type="EC" id="7.2.2.10"/>
    </reaction>
</comment>
<evidence type="ECO:0000256" key="6">
    <source>
        <dbReference type="ARBA" id="ARBA00022842"/>
    </source>
</evidence>
<keyword evidence="6" id="KW-0460">Magnesium</keyword>
<feature type="transmembrane region" description="Helical" evidence="11">
    <location>
        <begin position="224"/>
        <end position="242"/>
    </location>
</feature>
<dbReference type="FunFam" id="1.20.1110.10:FF:000065">
    <property type="entry name" value="Sarcoplasmic/endoplasmic reticulum calcium ATPase 1"/>
    <property type="match status" value="1"/>
</dbReference>
<dbReference type="InterPro" id="IPR004014">
    <property type="entry name" value="ATPase_P-typ_cation-transptr_N"/>
</dbReference>
<feature type="transmembrane region" description="Helical" evidence="11">
    <location>
        <begin position="704"/>
        <end position="724"/>
    </location>
</feature>
<dbReference type="SFLD" id="SFLDG00002">
    <property type="entry name" value="C1.7:_P-type_atpase_like"/>
    <property type="match status" value="1"/>
</dbReference>
<dbReference type="GO" id="GO:0030007">
    <property type="term" value="P:intracellular potassium ion homeostasis"/>
    <property type="evidence" value="ECO:0007669"/>
    <property type="project" value="TreeGrafter"/>
</dbReference>
<gene>
    <name evidence="13" type="ORF">D4A47_11695</name>
</gene>
<comment type="similarity">
    <text evidence="2">Belongs to the cation transport ATPase (P-type) (TC 3.A.3) family. Type IIA subfamily.</text>
</comment>
<dbReference type="NCBIfam" id="TIGR01494">
    <property type="entry name" value="ATPase_P-type"/>
    <property type="match status" value="2"/>
</dbReference>
<dbReference type="SUPFAM" id="SSF81665">
    <property type="entry name" value="Calcium ATPase, transmembrane domain M"/>
    <property type="match status" value="1"/>
</dbReference>
<dbReference type="InterPro" id="IPR050510">
    <property type="entry name" value="Cation_transp_ATPase_P-type"/>
</dbReference>
<dbReference type="GO" id="GO:0005524">
    <property type="term" value="F:ATP binding"/>
    <property type="evidence" value="ECO:0007669"/>
    <property type="project" value="UniProtKB-KW"/>
</dbReference>
<dbReference type="PRINTS" id="PR00119">
    <property type="entry name" value="CATATPASE"/>
</dbReference>
<keyword evidence="14" id="KW-1185">Reference proteome</keyword>
<dbReference type="EMBL" id="RCHT01000029">
    <property type="protein sequence ID" value="RLL08706.1"/>
    <property type="molecule type" value="Genomic_DNA"/>
</dbReference>
<dbReference type="InterPro" id="IPR023299">
    <property type="entry name" value="ATPase_P-typ_cyto_dom_N"/>
</dbReference>
<dbReference type="GO" id="GO:1990573">
    <property type="term" value="P:potassium ion import across plasma membrane"/>
    <property type="evidence" value="ECO:0007669"/>
    <property type="project" value="TreeGrafter"/>
</dbReference>
<dbReference type="Gene3D" id="1.20.1110.10">
    <property type="entry name" value="Calcium-transporting ATPase, transmembrane domain"/>
    <property type="match status" value="1"/>
</dbReference>